<evidence type="ECO:0000256" key="2">
    <source>
        <dbReference type="ARBA" id="ARBA00022723"/>
    </source>
</evidence>
<keyword evidence="7" id="KW-1185">Reference proteome</keyword>
<name>W7XJP9_TETTS</name>
<gene>
    <name evidence="6" type="ORF">TTHERM_000113149</name>
</gene>
<dbReference type="RefSeq" id="XP_012651698.1">
    <property type="nucleotide sequence ID" value="XM_012796244.1"/>
</dbReference>
<dbReference type="GeneID" id="24437342"/>
<evidence type="ECO:0000256" key="4">
    <source>
        <dbReference type="PROSITE-ProRule" id="PRU00433"/>
    </source>
</evidence>
<evidence type="ECO:0000259" key="5">
    <source>
        <dbReference type="PROSITE" id="PS51007"/>
    </source>
</evidence>
<reference evidence="7" key="1">
    <citation type="journal article" date="2006" name="PLoS Biol.">
        <title>Macronuclear genome sequence of the ciliate Tetrahymena thermophila, a model eukaryote.</title>
        <authorList>
            <person name="Eisen J.A."/>
            <person name="Coyne R.S."/>
            <person name="Wu M."/>
            <person name="Wu D."/>
            <person name="Thiagarajan M."/>
            <person name="Wortman J.R."/>
            <person name="Badger J.H."/>
            <person name="Ren Q."/>
            <person name="Amedeo P."/>
            <person name="Jones K.M."/>
            <person name="Tallon L.J."/>
            <person name="Delcher A.L."/>
            <person name="Salzberg S.L."/>
            <person name="Silva J.C."/>
            <person name="Haas B.J."/>
            <person name="Majoros W.H."/>
            <person name="Farzad M."/>
            <person name="Carlton J.M."/>
            <person name="Smith R.K. Jr."/>
            <person name="Garg J."/>
            <person name="Pearlman R.E."/>
            <person name="Karrer K.M."/>
            <person name="Sun L."/>
            <person name="Manning G."/>
            <person name="Elde N.C."/>
            <person name="Turkewitz A.P."/>
            <person name="Asai D.J."/>
            <person name="Wilkes D.E."/>
            <person name="Wang Y."/>
            <person name="Cai H."/>
            <person name="Collins K."/>
            <person name="Stewart B.A."/>
            <person name="Lee S.R."/>
            <person name="Wilamowska K."/>
            <person name="Weinberg Z."/>
            <person name="Ruzzo W.L."/>
            <person name="Wloga D."/>
            <person name="Gaertig J."/>
            <person name="Frankel J."/>
            <person name="Tsao C.-C."/>
            <person name="Gorovsky M.A."/>
            <person name="Keeling P.J."/>
            <person name="Waller R.F."/>
            <person name="Patron N.J."/>
            <person name="Cherry J.M."/>
            <person name="Stover N.A."/>
            <person name="Krieger C.J."/>
            <person name="del Toro C."/>
            <person name="Ryder H.F."/>
            <person name="Williamson S.C."/>
            <person name="Barbeau R.A."/>
            <person name="Hamilton E.P."/>
            <person name="Orias E."/>
        </authorList>
    </citation>
    <scope>NUCLEOTIDE SEQUENCE [LARGE SCALE GENOMIC DNA]</scope>
    <source>
        <strain evidence="7">SB210</strain>
    </source>
</reference>
<keyword evidence="3 4" id="KW-0408">Iron</keyword>
<keyword evidence="2 4" id="KW-0479">Metal-binding</keyword>
<dbReference type="InterPro" id="IPR036909">
    <property type="entry name" value="Cyt_c-like_dom_sf"/>
</dbReference>
<dbReference type="InterPro" id="IPR009056">
    <property type="entry name" value="Cyt_c-like_dom"/>
</dbReference>
<proteinExistence type="predicted"/>
<dbReference type="AlphaFoldDB" id="W7XJP9"/>
<evidence type="ECO:0000313" key="7">
    <source>
        <dbReference type="Proteomes" id="UP000009168"/>
    </source>
</evidence>
<dbReference type="KEGG" id="tet:TTHERM_000113149"/>
<protein>
    <recommendedName>
        <fullName evidence="5">Cytochrome c domain-containing protein</fullName>
    </recommendedName>
</protein>
<dbReference type="GO" id="GO:0046872">
    <property type="term" value="F:metal ion binding"/>
    <property type="evidence" value="ECO:0007669"/>
    <property type="project" value="UniProtKB-KW"/>
</dbReference>
<dbReference type="EMBL" id="GG662798">
    <property type="protein sequence ID" value="EWS75776.1"/>
    <property type="molecule type" value="Genomic_DNA"/>
</dbReference>
<organism evidence="6 7">
    <name type="scientific">Tetrahymena thermophila (strain SB210)</name>
    <dbReference type="NCBI Taxonomy" id="312017"/>
    <lineage>
        <taxon>Eukaryota</taxon>
        <taxon>Sar</taxon>
        <taxon>Alveolata</taxon>
        <taxon>Ciliophora</taxon>
        <taxon>Intramacronucleata</taxon>
        <taxon>Oligohymenophorea</taxon>
        <taxon>Hymenostomatida</taxon>
        <taxon>Tetrahymenina</taxon>
        <taxon>Tetrahymenidae</taxon>
        <taxon>Tetrahymena</taxon>
    </lineage>
</organism>
<feature type="domain" description="Cytochrome c" evidence="5">
    <location>
        <begin position="10"/>
        <end position="83"/>
    </location>
</feature>
<evidence type="ECO:0000313" key="6">
    <source>
        <dbReference type="EMBL" id="EWS75776.1"/>
    </source>
</evidence>
<evidence type="ECO:0000256" key="1">
    <source>
        <dbReference type="ARBA" id="ARBA00022617"/>
    </source>
</evidence>
<dbReference type="Pfam" id="PF00034">
    <property type="entry name" value="Cytochrom_C"/>
    <property type="match status" value="1"/>
</dbReference>
<evidence type="ECO:0000256" key="3">
    <source>
        <dbReference type="ARBA" id="ARBA00023004"/>
    </source>
</evidence>
<dbReference type="Gene3D" id="1.10.760.10">
    <property type="entry name" value="Cytochrome c-like domain"/>
    <property type="match status" value="1"/>
</dbReference>
<dbReference type="Proteomes" id="UP000009168">
    <property type="component" value="Unassembled WGS sequence"/>
</dbReference>
<keyword evidence="1 4" id="KW-0349">Heme</keyword>
<dbReference type="InParanoid" id="W7XJP9"/>
<sequence length="83" mass="9592">MNQNIEIVQDTYQPGKTTFQNNCNTCHGYDTEGDCSFLMSVNSIAPQKSFKTQSIFTYKPVNFNFQYGNKDEVSTIMDQIKRF</sequence>
<accession>W7XJP9</accession>
<dbReference type="GO" id="GO:0009055">
    <property type="term" value="F:electron transfer activity"/>
    <property type="evidence" value="ECO:0007669"/>
    <property type="project" value="InterPro"/>
</dbReference>
<dbReference type="SUPFAM" id="SSF46626">
    <property type="entry name" value="Cytochrome c"/>
    <property type="match status" value="1"/>
</dbReference>
<dbReference type="GO" id="GO:0020037">
    <property type="term" value="F:heme binding"/>
    <property type="evidence" value="ECO:0007669"/>
    <property type="project" value="InterPro"/>
</dbReference>
<dbReference type="PROSITE" id="PS51007">
    <property type="entry name" value="CYTC"/>
    <property type="match status" value="1"/>
</dbReference>